<feature type="transmembrane region" description="Helical" evidence="7">
    <location>
        <begin position="108"/>
        <end position="125"/>
    </location>
</feature>
<feature type="transmembrane region" description="Helical" evidence="7">
    <location>
        <begin position="412"/>
        <end position="432"/>
    </location>
</feature>
<reference evidence="9 10" key="1">
    <citation type="submission" date="2024-02" db="EMBL/GenBank/DDBJ databases">
        <title>Haloferula sargassicola NBRC 104335.</title>
        <authorList>
            <person name="Ichikawa N."/>
            <person name="Katano-Makiyama Y."/>
            <person name="Hidaka K."/>
        </authorList>
    </citation>
    <scope>NUCLEOTIDE SEQUENCE [LARGE SCALE GENOMIC DNA]</scope>
    <source>
        <strain evidence="9 10">NBRC 104335</strain>
    </source>
</reference>
<protein>
    <submittedName>
        <fullName evidence="9">NAD(P)H-quinone oxidoreductase chain 4 1</fullName>
    </submittedName>
</protein>
<feature type="transmembrane region" description="Helical" evidence="7">
    <location>
        <begin position="202"/>
        <end position="220"/>
    </location>
</feature>
<feature type="transmembrane region" description="Helical" evidence="7">
    <location>
        <begin position="306"/>
        <end position="327"/>
    </location>
</feature>
<evidence type="ECO:0000256" key="1">
    <source>
        <dbReference type="ARBA" id="ARBA00004127"/>
    </source>
</evidence>
<proteinExistence type="inferred from homology"/>
<evidence type="ECO:0000313" key="9">
    <source>
        <dbReference type="EMBL" id="GAA5481887.1"/>
    </source>
</evidence>
<feature type="transmembrane region" description="Helical" evidence="7">
    <location>
        <begin position="459"/>
        <end position="479"/>
    </location>
</feature>
<evidence type="ECO:0000259" key="8">
    <source>
        <dbReference type="Pfam" id="PF00361"/>
    </source>
</evidence>
<dbReference type="NCBIfam" id="TIGR01972">
    <property type="entry name" value="NDH_I_M"/>
    <property type="match status" value="1"/>
</dbReference>
<dbReference type="PRINTS" id="PR01437">
    <property type="entry name" value="NUOXDRDTASE4"/>
</dbReference>
<feature type="transmembrane region" description="Helical" evidence="7">
    <location>
        <begin position="160"/>
        <end position="182"/>
    </location>
</feature>
<feature type="transmembrane region" description="Helical" evidence="7">
    <location>
        <begin position="339"/>
        <end position="358"/>
    </location>
</feature>
<feature type="transmembrane region" description="Helical" evidence="7">
    <location>
        <begin position="273"/>
        <end position="294"/>
    </location>
</feature>
<evidence type="ECO:0000256" key="2">
    <source>
        <dbReference type="ARBA" id="ARBA00009025"/>
    </source>
</evidence>
<dbReference type="InterPro" id="IPR003918">
    <property type="entry name" value="NADH_UbQ_OxRdtase"/>
</dbReference>
<feature type="transmembrane region" description="Helical" evidence="7">
    <location>
        <begin position="131"/>
        <end position="148"/>
    </location>
</feature>
<comment type="similarity">
    <text evidence="2">Belongs to the complex I subunit 4 family.</text>
</comment>
<feature type="transmembrane region" description="Helical" evidence="7">
    <location>
        <begin position="31"/>
        <end position="51"/>
    </location>
</feature>
<dbReference type="PANTHER" id="PTHR43507:SF1">
    <property type="entry name" value="NADH-UBIQUINONE OXIDOREDUCTASE CHAIN 4"/>
    <property type="match status" value="1"/>
</dbReference>
<evidence type="ECO:0000256" key="6">
    <source>
        <dbReference type="RuleBase" id="RU000320"/>
    </source>
</evidence>
<accession>A0ABP9UKG1</accession>
<dbReference type="EMBL" id="BAABRI010000005">
    <property type="protein sequence ID" value="GAA5481887.1"/>
    <property type="molecule type" value="Genomic_DNA"/>
</dbReference>
<keyword evidence="5 7" id="KW-0472">Membrane</keyword>
<feature type="domain" description="NADH:quinone oxidoreductase/Mrp antiporter transmembrane" evidence="8">
    <location>
        <begin position="127"/>
        <end position="426"/>
    </location>
</feature>
<keyword evidence="4 7" id="KW-1133">Transmembrane helix</keyword>
<feature type="transmembrane region" description="Helical" evidence="7">
    <location>
        <begin position="6"/>
        <end position="24"/>
    </location>
</feature>
<evidence type="ECO:0000313" key="10">
    <source>
        <dbReference type="Proteomes" id="UP001476282"/>
    </source>
</evidence>
<name>A0ABP9UKG1_9BACT</name>
<evidence type="ECO:0000256" key="3">
    <source>
        <dbReference type="ARBA" id="ARBA00022692"/>
    </source>
</evidence>
<comment type="subcellular location">
    <subcellularLocation>
        <location evidence="1">Endomembrane system</location>
        <topology evidence="1">Multi-pass membrane protein</topology>
    </subcellularLocation>
    <subcellularLocation>
        <location evidence="6">Membrane</location>
        <topology evidence="6">Multi-pass membrane protein</topology>
    </subcellularLocation>
</comment>
<comment type="caution">
    <text evidence="9">The sequence shown here is derived from an EMBL/GenBank/DDBJ whole genome shotgun (WGS) entry which is preliminary data.</text>
</comment>
<dbReference type="PANTHER" id="PTHR43507">
    <property type="entry name" value="NADH-UBIQUINONE OXIDOREDUCTASE CHAIN 4"/>
    <property type="match status" value="1"/>
</dbReference>
<dbReference type="Pfam" id="PF00361">
    <property type="entry name" value="Proton_antipo_M"/>
    <property type="match status" value="1"/>
</dbReference>
<keyword evidence="10" id="KW-1185">Reference proteome</keyword>
<dbReference type="Proteomes" id="UP001476282">
    <property type="component" value="Unassembled WGS sequence"/>
</dbReference>
<evidence type="ECO:0000256" key="7">
    <source>
        <dbReference type="SAM" id="Phobius"/>
    </source>
</evidence>
<dbReference type="InterPro" id="IPR010227">
    <property type="entry name" value="NADH_Q_OxRdtase_chainM/4"/>
</dbReference>
<evidence type="ECO:0000256" key="4">
    <source>
        <dbReference type="ARBA" id="ARBA00022989"/>
    </source>
</evidence>
<feature type="transmembrane region" description="Helical" evidence="7">
    <location>
        <begin position="81"/>
        <end position="101"/>
    </location>
</feature>
<keyword evidence="3 6" id="KW-0812">Transmembrane</keyword>
<dbReference type="InterPro" id="IPR001750">
    <property type="entry name" value="ND/Mrp_TM"/>
</dbReference>
<evidence type="ECO:0000256" key="5">
    <source>
        <dbReference type="ARBA" id="ARBA00023136"/>
    </source>
</evidence>
<sequence>MNTLPLLSLTLFLPLLGAVLALLSRQQPKRCHAIAVVISTVTLVLAVLAGLRGVGPGFTQIEEAAWIPSIGAAYRLGVDGFSYPLVLLTSVLFLGSFIFSAKIRDHPGSFVAVGLFLEMACLGVFLSLDLVLFYVFFELTLVGMYFVISKWGHEGRKKAALLFFLYTLVGSLFLLLGLLSLYLHSEPRTFDMRALIAAPPAIGGQLAALTFGALLLAFAIKTPLVPFHTWLPAAHTEAPAAGSAILAGILLKLGAYGFIRISLQMMPETFREHAWIVITLGVISAIYGALVALAQTDLKRMVAYTSVNHMGYLVFGVGIAALAAPQARGFALTGASLQMISHGIVTGMLFLLVGAVSDRTGGRREMPAMSGLLRSFPKLGGLFVFGSFASLGLPGLAHFPAEFQIFLGGFNVSPWAVAAILLGLVLTAALYLRAIQTAFMGEPNPGLLRRRDDLTARELWAIVPLAALTLAVGVFPGWITSLIHATAERLQF</sequence>
<feature type="transmembrane region" description="Helical" evidence="7">
    <location>
        <begin position="379"/>
        <end position="400"/>
    </location>
</feature>
<organism evidence="9 10">
    <name type="scientific">Haloferula sargassicola</name>
    <dbReference type="NCBI Taxonomy" id="490096"/>
    <lineage>
        <taxon>Bacteria</taxon>
        <taxon>Pseudomonadati</taxon>
        <taxon>Verrucomicrobiota</taxon>
        <taxon>Verrucomicrobiia</taxon>
        <taxon>Verrucomicrobiales</taxon>
        <taxon>Verrucomicrobiaceae</taxon>
        <taxon>Haloferula</taxon>
    </lineage>
</organism>
<feature type="transmembrane region" description="Helical" evidence="7">
    <location>
        <begin position="240"/>
        <end position="261"/>
    </location>
</feature>
<gene>
    <name evidence="9" type="primary">ndhD1_1</name>
    <name evidence="9" type="ORF">Hsar01_01101</name>
</gene>
<dbReference type="RefSeq" id="WP_353566035.1">
    <property type="nucleotide sequence ID" value="NZ_BAABRI010000005.1"/>
</dbReference>